<reference evidence="4" key="1">
    <citation type="journal article" date="2019" name="Int. J. Syst. Evol. Microbiol.">
        <title>The Global Catalogue of Microorganisms (GCM) 10K type strain sequencing project: providing services to taxonomists for standard genome sequencing and annotation.</title>
        <authorList>
            <consortium name="The Broad Institute Genomics Platform"/>
            <consortium name="The Broad Institute Genome Sequencing Center for Infectious Disease"/>
            <person name="Wu L."/>
            <person name="Ma J."/>
        </authorList>
    </citation>
    <scope>NUCLEOTIDE SEQUENCE [LARGE SCALE GENOMIC DNA]</scope>
    <source>
        <strain evidence="4">JCM 17983</strain>
    </source>
</reference>
<dbReference type="InterPro" id="IPR050471">
    <property type="entry name" value="AB_hydrolase"/>
</dbReference>
<proteinExistence type="predicted"/>
<dbReference type="SUPFAM" id="SSF53474">
    <property type="entry name" value="alpha/beta-Hydrolases"/>
    <property type="match status" value="1"/>
</dbReference>
<keyword evidence="4" id="KW-1185">Reference proteome</keyword>
<dbReference type="RefSeq" id="WP_274231696.1">
    <property type="nucleotide sequence ID" value="NZ_BAABHQ010000009.1"/>
</dbReference>
<dbReference type="Proteomes" id="UP001500457">
    <property type="component" value="Unassembled WGS sequence"/>
</dbReference>
<comment type="caution">
    <text evidence="3">The sequence shown here is derived from an EMBL/GenBank/DDBJ whole genome shotgun (WGS) entry which is preliminary data.</text>
</comment>
<feature type="region of interest" description="Disordered" evidence="1">
    <location>
        <begin position="1"/>
        <end position="25"/>
    </location>
</feature>
<protein>
    <recommendedName>
        <fullName evidence="2">AB hydrolase-1 domain-containing protein</fullName>
    </recommendedName>
</protein>
<feature type="domain" description="AB hydrolase-1" evidence="2">
    <location>
        <begin position="36"/>
        <end position="158"/>
    </location>
</feature>
<dbReference type="Pfam" id="PF00561">
    <property type="entry name" value="Abhydrolase_1"/>
    <property type="match status" value="1"/>
</dbReference>
<evidence type="ECO:0000259" key="2">
    <source>
        <dbReference type="Pfam" id="PF00561"/>
    </source>
</evidence>
<organism evidence="3 4">
    <name type="scientific">Actinomycetospora straminea</name>
    <dbReference type="NCBI Taxonomy" id="663607"/>
    <lineage>
        <taxon>Bacteria</taxon>
        <taxon>Bacillati</taxon>
        <taxon>Actinomycetota</taxon>
        <taxon>Actinomycetes</taxon>
        <taxon>Pseudonocardiales</taxon>
        <taxon>Pseudonocardiaceae</taxon>
        <taxon>Actinomycetospora</taxon>
    </lineage>
</organism>
<evidence type="ECO:0000313" key="3">
    <source>
        <dbReference type="EMBL" id="GAA4880162.1"/>
    </source>
</evidence>
<dbReference type="EMBL" id="BAABHQ010000009">
    <property type="protein sequence ID" value="GAA4880162.1"/>
    <property type="molecule type" value="Genomic_DNA"/>
</dbReference>
<dbReference type="Gene3D" id="3.40.50.1820">
    <property type="entry name" value="alpha/beta hydrolase"/>
    <property type="match status" value="1"/>
</dbReference>
<dbReference type="InterPro" id="IPR000073">
    <property type="entry name" value="AB_hydrolase_1"/>
</dbReference>
<accession>A0ABP9ELG2</accession>
<dbReference type="PANTHER" id="PTHR43433:SF1">
    <property type="entry name" value="BLL5160 PROTEIN"/>
    <property type="match status" value="1"/>
</dbReference>
<dbReference type="PANTHER" id="PTHR43433">
    <property type="entry name" value="HYDROLASE, ALPHA/BETA FOLD FAMILY PROTEIN"/>
    <property type="match status" value="1"/>
</dbReference>
<dbReference type="InterPro" id="IPR029058">
    <property type="entry name" value="AB_hydrolase_fold"/>
</dbReference>
<name>A0ABP9ELG2_9PSEU</name>
<evidence type="ECO:0000256" key="1">
    <source>
        <dbReference type="SAM" id="MobiDB-lite"/>
    </source>
</evidence>
<gene>
    <name evidence="3" type="ORF">GCM10023203_33840</name>
</gene>
<evidence type="ECO:0000313" key="4">
    <source>
        <dbReference type="Proteomes" id="UP001500457"/>
    </source>
</evidence>
<sequence length="298" mass="30665">MISPSPAVQSTSSTGTATSRDGTVLRTWSNGADGVPLVISNGLGAPPAAWPRLATPDCGFAAVSWSHRGLGGSGRPADPARVRVEDHADDLEATMDAAGVERALLLGWSLGVDVAFEFARDRPHRVAGILGIGGLPGRSFRAFGPPGVPGVLREQAGRTAAWLLRLVGPPAAALAAPTVAAARSLGARHVPPLPDPGASAEVARHFVGHDWTRYSELLLAGGEHPAVDTGSVSFPVTLVGGTLDVAAAAVDICAVAGTIPQARFVPLVGTHFLPLEQPDRLHRELLALADRAGSRPPR</sequence>